<dbReference type="Pfam" id="PF13997">
    <property type="entry name" value="YqjK"/>
    <property type="match status" value="1"/>
</dbReference>
<accession>A0A172YH91</accession>
<gene>
    <name evidence="1" type="ORF">A5892_15030</name>
</gene>
<sequence length="96" mass="11131">MSEEAKAHSPAEQRRRIERRIELERRAIAAAVDEWHVATASIDRSVEKLARFKRPAMIIGGYFLLRVFKRPGRLMRFAKRGIGLYALSRNLRGLLK</sequence>
<protein>
    <recommendedName>
        <fullName evidence="3">Cell division protein FtsH</fullName>
    </recommendedName>
</protein>
<proteinExistence type="predicted"/>
<dbReference type="Proteomes" id="UP000077875">
    <property type="component" value="Chromosome"/>
</dbReference>
<dbReference type="AlphaFoldDB" id="A0A172YH91"/>
<dbReference type="STRING" id="376489.A5892_15030"/>
<keyword evidence="2" id="KW-1185">Reference proteome</keyword>
<evidence type="ECO:0000313" key="1">
    <source>
        <dbReference type="EMBL" id="ANF58620.1"/>
    </source>
</evidence>
<dbReference type="InterPro" id="IPR025612">
    <property type="entry name" value="YqjK"/>
</dbReference>
<dbReference type="RefSeq" id="WP_064123482.1">
    <property type="nucleotide sequence ID" value="NZ_CP015243.1"/>
</dbReference>
<reference evidence="1 2" key="1">
    <citation type="submission" date="2016-04" db="EMBL/GenBank/DDBJ databases">
        <title>Complete Genome Sequence of Halotalea alkalilenta IHB B 13600.</title>
        <authorList>
            <person name="Swarnkar M.K."/>
            <person name="Sharma A."/>
            <person name="Kaushal K."/>
            <person name="Soni R."/>
            <person name="Rana S."/>
            <person name="Singh A.K."/>
            <person name="Gulati A."/>
        </authorList>
    </citation>
    <scope>NUCLEOTIDE SEQUENCE [LARGE SCALE GENOMIC DNA]</scope>
    <source>
        <strain evidence="1 2">IHB B 13600</strain>
    </source>
</reference>
<evidence type="ECO:0000313" key="2">
    <source>
        <dbReference type="Proteomes" id="UP000077875"/>
    </source>
</evidence>
<organism evidence="1 2">
    <name type="scientific">Halotalea alkalilenta</name>
    <dbReference type="NCBI Taxonomy" id="376489"/>
    <lineage>
        <taxon>Bacteria</taxon>
        <taxon>Pseudomonadati</taxon>
        <taxon>Pseudomonadota</taxon>
        <taxon>Gammaproteobacteria</taxon>
        <taxon>Oceanospirillales</taxon>
        <taxon>Halomonadaceae</taxon>
        <taxon>Halotalea</taxon>
    </lineage>
</organism>
<name>A0A172YH91_9GAMM</name>
<dbReference type="EMBL" id="CP015243">
    <property type="protein sequence ID" value="ANF58620.1"/>
    <property type="molecule type" value="Genomic_DNA"/>
</dbReference>
<evidence type="ECO:0008006" key="3">
    <source>
        <dbReference type="Google" id="ProtNLM"/>
    </source>
</evidence>
<dbReference type="KEGG" id="haa:A5892_15030"/>